<protein>
    <submittedName>
        <fullName evidence="2">WYL domain-containing protein</fullName>
    </submittedName>
</protein>
<evidence type="ECO:0000313" key="2">
    <source>
        <dbReference type="EMBL" id="MBM9434167.1"/>
    </source>
</evidence>
<dbReference type="InterPro" id="IPR026881">
    <property type="entry name" value="WYL_dom"/>
</dbReference>
<feature type="domain" description="WYL" evidence="1">
    <location>
        <begin position="152"/>
        <end position="219"/>
    </location>
</feature>
<comment type="caution">
    <text evidence="2">The sequence shown here is derived from an EMBL/GenBank/DDBJ whole genome shotgun (WGS) entry which is preliminary data.</text>
</comment>
<dbReference type="Pfam" id="PF13280">
    <property type="entry name" value="WYL"/>
    <property type="match status" value="1"/>
</dbReference>
<organism evidence="2 3">
    <name type="scientific">Flaviflexus equikiangi</name>
    <dbReference type="NCBI Taxonomy" id="2758573"/>
    <lineage>
        <taxon>Bacteria</taxon>
        <taxon>Bacillati</taxon>
        <taxon>Actinomycetota</taxon>
        <taxon>Actinomycetes</taxon>
        <taxon>Actinomycetales</taxon>
        <taxon>Actinomycetaceae</taxon>
        <taxon>Flaviflexus</taxon>
    </lineage>
</organism>
<proteinExistence type="predicted"/>
<keyword evidence="3" id="KW-1185">Reference proteome</keyword>
<dbReference type="InterPro" id="IPR051534">
    <property type="entry name" value="CBASS_pafABC_assoc_protein"/>
</dbReference>
<dbReference type="PIRSF" id="PIRSF016838">
    <property type="entry name" value="PafC"/>
    <property type="match status" value="1"/>
</dbReference>
<dbReference type="RefSeq" id="WP_182174717.1">
    <property type="nucleotide sequence ID" value="NZ_CP059676.1"/>
</dbReference>
<reference evidence="3" key="1">
    <citation type="submission" date="2021-02" db="EMBL/GenBank/DDBJ databases">
        <title>Leucobacter sp. CX169.</title>
        <authorList>
            <person name="Cheng Y."/>
        </authorList>
    </citation>
    <scope>NUCLEOTIDE SEQUENCE [LARGE SCALE GENOMIC DNA]</scope>
    <source>
        <strain evidence="3">JY899</strain>
    </source>
</reference>
<evidence type="ECO:0000313" key="3">
    <source>
        <dbReference type="Proteomes" id="UP000705983"/>
    </source>
</evidence>
<dbReference type="PANTHER" id="PTHR34580">
    <property type="match status" value="1"/>
</dbReference>
<sequence>MAKPDVVLLTAIASHIITWKQTTIGTIADVFNLSAEDAIEAVKILFLTEVDDRAARYFVDFELDAATTEDDTDLVYSLEDTISYVPMLDDDPRVYLTYGEAAVSIEIIDQLLKLVDPASEAGLSLRSVREKIRRGTGDIVGAAPPEPRGSQDVLDAVWEAMRESRRLTFTYHRADGVTEAISTRTVIPCAVVSEQEGYLAALQNDRDLRWFRLDRMSRASTGAPVSQTEANRARRTLRRHPHLHPTTGTDVTFTVKPGAAWFAEAIPGAVTVNGGDTLSITVRAVSATWVRECAIKIGTDLVDIAPVEMKRDVIAQATAIAQVQR</sequence>
<name>A0ABS2TIP6_9ACTO</name>
<dbReference type="PROSITE" id="PS52050">
    <property type="entry name" value="WYL"/>
    <property type="match status" value="1"/>
</dbReference>
<dbReference type="PANTHER" id="PTHR34580:SF3">
    <property type="entry name" value="PROTEIN PAFB"/>
    <property type="match status" value="1"/>
</dbReference>
<dbReference type="Proteomes" id="UP000705983">
    <property type="component" value="Unassembled WGS sequence"/>
</dbReference>
<evidence type="ECO:0000259" key="1">
    <source>
        <dbReference type="Pfam" id="PF13280"/>
    </source>
</evidence>
<dbReference type="InterPro" id="IPR028349">
    <property type="entry name" value="PafC-like"/>
</dbReference>
<gene>
    <name evidence="2" type="ORF">JVW63_10725</name>
</gene>
<accession>A0ABS2TIP6</accession>
<dbReference type="EMBL" id="JAFFJS010000007">
    <property type="protein sequence ID" value="MBM9434167.1"/>
    <property type="molecule type" value="Genomic_DNA"/>
</dbReference>